<dbReference type="RefSeq" id="WP_037547477.1">
    <property type="nucleotide sequence ID" value="NZ_JNUP01000063.1"/>
</dbReference>
<accession>A0A098QW00</accession>
<dbReference type="PANTHER" id="PTHR44591:SF24">
    <property type="entry name" value="PROTEIN-GLUTAMATE METHYLESTERASE_PROTEIN-GLUTAMINE GLUTAMINASE 1"/>
    <property type="match status" value="1"/>
</dbReference>
<dbReference type="Gene3D" id="3.40.50.2300">
    <property type="match status" value="1"/>
</dbReference>
<dbReference type="OrthoDB" id="9789181at2"/>
<evidence type="ECO:0000313" key="4">
    <source>
        <dbReference type="EMBL" id="KGE72045.1"/>
    </source>
</evidence>
<dbReference type="SMART" id="SM00448">
    <property type="entry name" value="REC"/>
    <property type="match status" value="1"/>
</dbReference>
<dbReference type="EMBL" id="JNUP01000063">
    <property type="protein sequence ID" value="KGE72045.1"/>
    <property type="molecule type" value="Genomic_DNA"/>
</dbReference>
<keyword evidence="5" id="KW-1185">Reference proteome</keyword>
<dbReference type="STRING" id="1480694.DC28_08010"/>
<dbReference type="InterPro" id="IPR058245">
    <property type="entry name" value="NreC/VraR/RcsB-like_REC"/>
</dbReference>
<dbReference type="PANTHER" id="PTHR44591">
    <property type="entry name" value="STRESS RESPONSE REGULATOR PROTEIN 1"/>
    <property type="match status" value="1"/>
</dbReference>
<dbReference type="CDD" id="cd17535">
    <property type="entry name" value="REC_NarL-like"/>
    <property type="match status" value="1"/>
</dbReference>
<dbReference type="InterPro" id="IPR050595">
    <property type="entry name" value="Bact_response_regulator"/>
</dbReference>
<evidence type="ECO:0000259" key="3">
    <source>
        <dbReference type="PROSITE" id="PS50110"/>
    </source>
</evidence>
<dbReference type="SUPFAM" id="SSF52172">
    <property type="entry name" value="CheY-like"/>
    <property type="match status" value="1"/>
</dbReference>
<keyword evidence="1 2" id="KW-0597">Phosphoprotein</keyword>
<dbReference type="GO" id="GO:0000160">
    <property type="term" value="P:phosphorelay signal transduction system"/>
    <property type="evidence" value="ECO:0007669"/>
    <property type="project" value="InterPro"/>
</dbReference>
<dbReference type="Pfam" id="PF00072">
    <property type="entry name" value="Response_reg"/>
    <property type="match status" value="1"/>
</dbReference>
<dbReference type="InterPro" id="IPR011006">
    <property type="entry name" value="CheY-like_superfamily"/>
</dbReference>
<feature type="domain" description="Response regulatory" evidence="3">
    <location>
        <begin position="2"/>
        <end position="118"/>
    </location>
</feature>
<feature type="modified residue" description="4-aspartylphosphate" evidence="2">
    <location>
        <position position="53"/>
    </location>
</feature>
<dbReference type="PROSITE" id="PS50110">
    <property type="entry name" value="RESPONSE_REGULATORY"/>
    <property type="match status" value="1"/>
</dbReference>
<protein>
    <recommendedName>
        <fullName evidence="3">Response regulatory domain-containing protein</fullName>
    </recommendedName>
</protein>
<name>A0A098QW00_9SPIO</name>
<dbReference type="eggNOG" id="COG2197">
    <property type="taxonomic scope" value="Bacteria"/>
</dbReference>
<proteinExistence type="predicted"/>
<gene>
    <name evidence="4" type="ORF">DC28_08010</name>
</gene>
<sequence length="134" mass="15200">MKVLIADDSGMLRHHLSKLISPIPGISRIDESHSLFSTLQQLQVEQPQVLILDLQLGDGSGFQVLEFLKSRENRPKVIVFTNFPSDHNRARCLKLGADMLLDKSFDHKRLVQVLREYAQSPESQNKGVDHVQES</sequence>
<dbReference type="AlphaFoldDB" id="A0A098QW00"/>
<reference evidence="4 5" key="1">
    <citation type="submission" date="2014-05" db="EMBL/GenBank/DDBJ databases">
        <title>De novo Genome Sequence of Spirocheata sp.</title>
        <authorList>
            <person name="Shivani Y."/>
            <person name="Subhash Y."/>
            <person name="Tushar L."/>
            <person name="Sasikala C."/>
            <person name="Ramana C.V."/>
        </authorList>
    </citation>
    <scope>NUCLEOTIDE SEQUENCE [LARGE SCALE GENOMIC DNA]</scope>
    <source>
        <strain evidence="4 5">JC230</strain>
    </source>
</reference>
<dbReference type="Proteomes" id="UP000029692">
    <property type="component" value="Unassembled WGS sequence"/>
</dbReference>
<organism evidence="4 5">
    <name type="scientific">Spirochaeta lutea</name>
    <dbReference type="NCBI Taxonomy" id="1480694"/>
    <lineage>
        <taxon>Bacteria</taxon>
        <taxon>Pseudomonadati</taxon>
        <taxon>Spirochaetota</taxon>
        <taxon>Spirochaetia</taxon>
        <taxon>Spirochaetales</taxon>
        <taxon>Spirochaetaceae</taxon>
        <taxon>Spirochaeta</taxon>
    </lineage>
</organism>
<evidence type="ECO:0000256" key="1">
    <source>
        <dbReference type="ARBA" id="ARBA00022553"/>
    </source>
</evidence>
<evidence type="ECO:0000313" key="5">
    <source>
        <dbReference type="Proteomes" id="UP000029692"/>
    </source>
</evidence>
<comment type="caution">
    <text evidence="4">The sequence shown here is derived from an EMBL/GenBank/DDBJ whole genome shotgun (WGS) entry which is preliminary data.</text>
</comment>
<evidence type="ECO:0000256" key="2">
    <source>
        <dbReference type="PROSITE-ProRule" id="PRU00169"/>
    </source>
</evidence>
<dbReference type="InterPro" id="IPR001789">
    <property type="entry name" value="Sig_transdc_resp-reg_receiver"/>
</dbReference>